<dbReference type="AlphaFoldDB" id="A0A896Z6D4"/>
<feature type="transmembrane region" description="Helical" evidence="1">
    <location>
        <begin position="94"/>
        <end position="115"/>
    </location>
</feature>
<keyword evidence="1" id="KW-0812">Transmembrane</keyword>
<evidence type="ECO:0000313" key="2">
    <source>
        <dbReference type="EMBL" id="QSE33965.1"/>
    </source>
</evidence>
<feature type="transmembrane region" description="Helical" evidence="1">
    <location>
        <begin position="127"/>
        <end position="148"/>
    </location>
</feature>
<feature type="transmembrane region" description="Helical" evidence="1">
    <location>
        <begin position="290"/>
        <end position="321"/>
    </location>
</feature>
<feature type="transmembrane region" description="Helical" evidence="1">
    <location>
        <begin position="242"/>
        <end position="269"/>
    </location>
</feature>
<keyword evidence="2" id="KW-0496">Mitochondrion</keyword>
<protein>
    <submittedName>
        <fullName evidence="2">Uncharacterized protein</fullName>
    </submittedName>
</protein>
<dbReference type="EMBL" id="MT375015">
    <property type="protein sequence ID" value="QSE33965.1"/>
    <property type="molecule type" value="Genomic_DNA"/>
</dbReference>
<gene>
    <name evidence="2" type="primary">orf341</name>
</gene>
<organism evidence="2">
    <name type="scientific">Coniophora olivacea</name>
    <dbReference type="NCBI Taxonomy" id="85977"/>
    <lineage>
        <taxon>Eukaryota</taxon>
        <taxon>Fungi</taxon>
        <taxon>Dikarya</taxon>
        <taxon>Basidiomycota</taxon>
        <taxon>Agaricomycotina</taxon>
        <taxon>Agaricomycetes</taxon>
        <taxon>Agaricomycetidae</taxon>
        <taxon>Boletales</taxon>
        <taxon>Coniophorineae</taxon>
        <taxon>Coniophoraceae</taxon>
        <taxon>Coniophora</taxon>
    </lineage>
</organism>
<feature type="transmembrane region" description="Helical" evidence="1">
    <location>
        <begin position="6"/>
        <end position="27"/>
    </location>
</feature>
<keyword evidence="1" id="KW-1133">Transmembrane helix</keyword>
<name>A0A896Z6D4_9AGAM</name>
<evidence type="ECO:0000256" key="1">
    <source>
        <dbReference type="SAM" id="Phobius"/>
    </source>
</evidence>
<sequence length="341" mass="39314">MKISLFYFFIYFPVLQLAILAFFFFNFKISLLGESSKTFCTAKFLLDSLLLVSMFLGMLYITIEFLCIIYSFTLDSGFTGQLWMSENTNQQDPVRTMPSGVLETWFIFGFALAAYKIFTTKTPGFRVLISLASLCVTLPLTIYCHALRNPEGFDRLMYSITTFISTGQWPNPNFYSPSNSVLTQIHREVSNGISSFLPSFDWFNIIINYLNSSANGLLDFILKIFQPVAVEGHLDILLGQQLLIHFLSVIVVISLIVLCIVYFCTIFMLKNKDFLLKKFNNRFILFYLNYQVFLARLTTVILPFLILLGLVELLIMLHFLITHPIPIEQLPIDLHTYLKKR</sequence>
<accession>A0A896Z6D4</accession>
<feature type="transmembrane region" description="Helical" evidence="1">
    <location>
        <begin position="48"/>
        <end position="74"/>
    </location>
</feature>
<keyword evidence="1" id="KW-0472">Membrane</keyword>
<reference evidence="2" key="1">
    <citation type="journal article" date="2020" name="Comput. Struct. Biotechnol. J.">
        <title>The mitogenomes of two saprophytic Boletales species (Coniophora) reveals intron dynamics and accumulation of plasmid-derived and non-conserved genes.</title>
        <authorList>
            <person name="Wu P."/>
            <person name="Bao Z."/>
            <person name="Tu W."/>
            <person name="Li L."/>
            <person name="Xiong C."/>
            <person name="Jin X."/>
            <person name="Li P."/>
            <person name="Gui M."/>
            <person name="Huang W."/>
            <person name="Li Q."/>
        </authorList>
    </citation>
    <scope>NUCLEOTIDE SEQUENCE</scope>
</reference>
<proteinExistence type="predicted"/>
<geneLocation type="mitochondrion" evidence="2"/>